<dbReference type="RefSeq" id="WP_057745145.1">
    <property type="nucleotide sequence ID" value="NZ_BJLU01000004.1"/>
</dbReference>
<comment type="subcellular location">
    <subcellularLocation>
        <location evidence="5">Cytoplasm</location>
    </subcellularLocation>
</comment>
<keyword evidence="3" id="KW-0808">Transferase</keyword>
<dbReference type="GO" id="GO:0005737">
    <property type="term" value="C:cytoplasm"/>
    <property type="evidence" value="ECO:0007669"/>
    <property type="project" value="UniProtKB-SubCell"/>
</dbReference>
<evidence type="ECO:0000256" key="3">
    <source>
        <dbReference type="ARBA" id="ARBA00022679"/>
    </source>
</evidence>
<evidence type="ECO:0000256" key="1">
    <source>
        <dbReference type="ARBA" id="ARBA00005395"/>
    </source>
</evidence>
<dbReference type="EMBL" id="JQBM01000002">
    <property type="protein sequence ID" value="KRN46432.1"/>
    <property type="molecule type" value="Genomic_DNA"/>
</dbReference>
<proteinExistence type="inferred from homology"/>
<protein>
    <recommendedName>
        <fullName evidence="5">[Ribosomal protein bS18]-alanine N-acetyltransferase</fullName>
        <ecNumber evidence="5">2.3.1.266</ecNumber>
    </recommendedName>
</protein>
<organism evidence="6 7">
    <name type="scientific">Weissella viridescens</name>
    <name type="common">Lactobacillus viridescens</name>
    <dbReference type="NCBI Taxonomy" id="1629"/>
    <lineage>
        <taxon>Bacteria</taxon>
        <taxon>Bacillati</taxon>
        <taxon>Bacillota</taxon>
        <taxon>Bacilli</taxon>
        <taxon>Lactobacillales</taxon>
        <taxon>Lactobacillaceae</taxon>
        <taxon>Weissella</taxon>
    </lineage>
</organism>
<dbReference type="PANTHER" id="PTHR43420">
    <property type="entry name" value="ACETYLTRANSFERASE"/>
    <property type="match status" value="1"/>
</dbReference>
<evidence type="ECO:0000313" key="6">
    <source>
        <dbReference type="EMBL" id="KRN46432.1"/>
    </source>
</evidence>
<sequence length="144" mass="16510">MTKLNFRPAIGADELFAIAQDAYGGSPWTSAAFEKDLNSRLTHYLVLTHDDEPIGFVAGTLVIDELSVSNVAIKTAFQKQGLGQKMLYEWFKRFDPHTRVLLEVRASNSAAKHVYEKLGFNVYHERKDYYQNPREDAVLMDYYI</sequence>
<dbReference type="OrthoDB" id="9794566at2"/>
<dbReference type="PROSITE" id="PS51186">
    <property type="entry name" value="GNAT"/>
    <property type="match status" value="1"/>
</dbReference>
<dbReference type="InterPro" id="IPR000182">
    <property type="entry name" value="GNAT_dom"/>
</dbReference>
<dbReference type="EC" id="2.3.1.266" evidence="5"/>
<dbReference type="NCBIfam" id="TIGR01575">
    <property type="entry name" value="rimI"/>
    <property type="match status" value="1"/>
</dbReference>
<gene>
    <name evidence="6" type="ORF">IV50_GL000705</name>
</gene>
<comment type="catalytic activity">
    <reaction evidence="5">
        <text>N-terminal L-alanyl-[ribosomal protein bS18] + acetyl-CoA = N-terminal N(alpha)-acetyl-L-alanyl-[ribosomal protein bS18] + CoA + H(+)</text>
        <dbReference type="Rhea" id="RHEA:43756"/>
        <dbReference type="Rhea" id="RHEA-COMP:10676"/>
        <dbReference type="Rhea" id="RHEA-COMP:10677"/>
        <dbReference type="ChEBI" id="CHEBI:15378"/>
        <dbReference type="ChEBI" id="CHEBI:57287"/>
        <dbReference type="ChEBI" id="CHEBI:57288"/>
        <dbReference type="ChEBI" id="CHEBI:64718"/>
        <dbReference type="ChEBI" id="CHEBI:83683"/>
        <dbReference type="EC" id="2.3.1.266"/>
    </reaction>
</comment>
<dbReference type="PATRIC" id="fig|1629.5.peg.710"/>
<dbReference type="SUPFAM" id="SSF55729">
    <property type="entry name" value="Acyl-CoA N-acyltransferases (Nat)"/>
    <property type="match status" value="1"/>
</dbReference>
<dbReference type="PANTHER" id="PTHR43420:SF44">
    <property type="entry name" value="ACETYLTRANSFERASE YPEA"/>
    <property type="match status" value="1"/>
</dbReference>
<dbReference type="InterPro" id="IPR050680">
    <property type="entry name" value="YpeA/RimI_acetyltransf"/>
</dbReference>
<comment type="similarity">
    <text evidence="1 5">Belongs to the acetyltransferase family. RimI subfamily.</text>
</comment>
<dbReference type="GO" id="GO:0008999">
    <property type="term" value="F:protein-N-terminal-alanine acetyltransferase activity"/>
    <property type="evidence" value="ECO:0007669"/>
    <property type="project" value="UniProtKB-EC"/>
</dbReference>
<dbReference type="AlphaFoldDB" id="A0A0R2H0I2"/>
<evidence type="ECO:0000313" key="7">
    <source>
        <dbReference type="Proteomes" id="UP000051992"/>
    </source>
</evidence>
<dbReference type="Proteomes" id="UP000051992">
    <property type="component" value="Unassembled WGS sequence"/>
</dbReference>
<comment type="caution">
    <text evidence="6">The sequence shown here is derived from an EMBL/GenBank/DDBJ whole genome shotgun (WGS) entry which is preliminary data.</text>
</comment>
<keyword evidence="7" id="KW-1185">Reference proteome</keyword>
<keyword evidence="2 5" id="KW-0963">Cytoplasm</keyword>
<reference evidence="6 7" key="1">
    <citation type="journal article" date="2015" name="Genome Announc.">
        <title>Expanding the biotechnology potential of lactobacilli through comparative genomics of 213 strains and associated genera.</title>
        <authorList>
            <person name="Sun Z."/>
            <person name="Harris H.M."/>
            <person name="McCann A."/>
            <person name="Guo C."/>
            <person name="Argimon S."/>
            <person name="Zhang W."/>
            <person name="Yang X."/>
            <person name="Jeffery I.B."/>
            <person name="Cooney J.C."/>
            <person name="Kagawa T.F."/>
            <person name="Liu W."/>
            <person name="Song Y."/>
            <person name="Salvetti E."/>
            <person name="Wrobel A."/>
            <person name="Rasinkangas P."/>
            <person name="Parkhill J."/>
            <person name="Rea M.C."/>
            <person name="O'Sullivan O."/>
            <person name="Ritari J."/>
            <person name="Douillard F.P."/>
            <person name="Paul Ross R."/>
            <person name="Yang R."/>
            <person name="Briner A.E."/>
            <person name="Felis G.E."/>
            <person name="de Vos W.M."/>
            <person name="Barrangou R."/>
            <person name="Klaenhammer T.R."/>
            <person name="Caufield P.W."/>
            <person name="Cui Y."/>
            <person name="Zhang H."/>
            <person name="O'Toole P.W."/>
        </authorList>
    </citation>
    <scope>NUCLEOTIDE SEQUENCE [LARGE SCALE GENOMIC DNA]</scope>
    <source>
        <strain evidence="6 7">DSM 20410</strain>
    </source>
</reference>
<keyword evidence="4" id="KW-0012">Acyltransferase</keyword>
<evidence type="ECO:0000256" key="4">
    <source>
        <dbReference type="ARBA" id="ARBA00023315"/>
    </source>
</evidence>
<dbReference type="Pfam" id="PF00583">
    <property type="entry name" value="Acetyltransf_1"/>
    <property type="match status" value="1"/>
</dbReference>
<dbReference type="InterPro" id="IPR016181">
    <property type="entry name" value="Acyl_CoA_acyltransferase"/>
</dbReference>
<comment type="function">
    <text evidence="5">Acetylates the N-terminal alanine of ribosomal protein bS18.</text>
</comment>
<name>A0A0R2H0I2_WEIVI</name>
<evidence type="ECO:0000256" key="5">
    <source>
        <dbReference type="RuleBase" id="RU363094"/>
    </source>
</evidence>
<accession>A0A0R2H0I2</accession>
<evidence type="ECO:0000256" key="2">
    <source>
        <dbReference type="ARBA" id="ARBA00022490"/>
    </source>
</evidence>
<dbReference type="Gene3D" id="3.40.630.30">
    <property type="match status" value="1"/>
</dbReference>
<dbReference type="InterPro" id="IPR006464">
    <property type="entry name" value="AcTrfase_RimI/Ard1"/>
</dbReference>